<reference evidence="1 2" key="1">
    <citation type="submission" date="2019-04" db="EMBL/GenBank/DDBJ databases">
        <title>Crenobacter sp. nov.</title>
        <authorList>
            <person name="Shi S."/>
        </authorList>
    </citation>
    <scope>NUCLEOTIDE SEQUENCE [LARGE SCALE GENOMIC DNA]</scope>
    <source>
        <strain evidence="1 2">GY 70310</strain>
    </source>
</reference>
<dbReference type="InterPro" id="IPR052341">
    <property type="entry name" value="LOG_family_nucleotidases"/>
</dbReference>
<dbReference type="Pfam" id="PF18306">
    <property type="entry name" value="LDcluster4"/>
    <property type="match status" value="1"/>
</dbReference>
<accession>A0A4T0V420</accession>
<dbReference type="InterPro" id="IPR005268">
    <property type="entry name" value="CHP00725"/>
</dbReference>
<gene>
    <name evidence="1" type="ORF">E5K04_03135</name>
</gene>
<keyword evidence="2" id="KW-1185">Reference proteome</keyword>
<name>A0A4T0V420_9NEIS</name>
<dbReference type="Gene3D" id="3.40.50.450">
    <property type="match status" value="1"/>
</dbReference>
<dbReference type="Proteomes" id="UP000308891">
    <property type="component" value="Unassembled WGS sequence"/>
</dbReference>
<proteinExistence type="predicted"/>
<dbReference type="RefSeq" id="WP_136551457.1">
    <property type="nucleotide sequence ID" value="NZ_STGJ01000002.1"/>
</dbReference>
<dbReference type="AlphaFoldDB" id="A0A4T0V420"/>
<sequence length="185" mass="19096">MQHSTETAHLLDLLARRQQGPDRLAQPVAIVGPREASEAQVDCAYRLALALAGAGVPLVCGGKIGVMQAAARAAHDAGGTCVGLLPEEDAAYGNPYLTVSLPTGLGLSRNMLVARAGACLVAVGGGLGTHSEIAMALQWKKPVFSICMAPELPGVQAFDDEDALLAATARWLLEFSPQGNRDLGG</sequence>
<evidence type="ECO:0000313" key="1">
    <source>
        <dbReference type="EMBL" id="TIC86111.1"/>
    </source>
</evidence>
<dbReference type="PANTHER" id="PTHR43393">
    <property type="entry name" value="CYTOKININ RIBOSIDE 5'-MONOPHOSPHATE PHOSPHORIBOHYDROLASE"/>
    <property type="match status" value="1"/>
</dbReference>
<dbReference type="SUPFAM" id="SSF102405">
    <property type="entry name" value="MCP/YpsA-like"/>
    <property type="match status" value="1"/>
</dbReference>
<evidence type="ECO:0000313" key="2">
    <source>
        <dbReference type="Proteomes" id="UP000308891"/>
    </source>
</evidence>
<comment type="caution">
    <text evidence="1">The sequence shown here is derived from an EMBL/GenBank/DDBJ whole genome shotgun (WGS) entry which is preliminary data.</text>
</comment>
<dbReference type="OrthoDB" id="9794039at2"/>
<dbReference type="InterPro" id="IPR041164">
    <property type="entry name" value="LDcluster4"/>
</dbReference>
<protein>
    <submittedName>
        <fullName evidence="1">TIGR00725 family protein</fullName>
    </submittedName>
</protein>
<dbReference type="NCBIfam" id="TIGR00725">
    <property type="entry name" value="TIGR00725 family protein"/>
    <property type="match status" value="1"/>
</dbReference>
<dbReference type="PANTHER" id="PTHR43393:SF3">
    <property type="entry name" value="LYSINE DECARBOXYLASE-LIKE PROTEIN"/>
    <property type="match status" value="1"/>
</dbReference>
<dbReference type="EMBL" id="STGJ01000002">
    <property type="protein sequence ID" value="TIC86111.1"/>
    <property type="molecule type" value="Genomic_DNA"/>
</dbReference>
<organism evidence="1 2">
    <name type="scientific">Crenobacter intestini</name>
    <dbReference type="NCBI Taxonomy" id="2563443"/>
    <lineage>
        <taxon>Bacteria</taxon>
        <taxon>Pseudomonadati</taxon>
        <taxon>Pseudomonadota</taxon>
        <taxon>Betaproteobacteria</taxon>
        <taxon>Neisseriales</taxon>
        <taxon>Neisseriaceae</taxon>
        <taxon>Crenobacter</taxon>
    </lineage>
</organism>
<dbReference type="GO" id="GO:0005829">
    <property type="term" value="C:cytosol"/>
    <property type="evidence" value="ECO:0007669"/>
    <property type="project" value="TreeGrafter"/>
</dbReference>